<protein>
    <submittedName>
        <fullName evidence="1">Uncharacterized protein</fullName>
    </submittedName>
</protein>
<dbReference type="EMBL" id="BT133735">
    <property type="protein sequence ID" value="AFK33530.1"/>
    <property type="molecule type" value="mRNA"/>
</dbReference>
<dbReference type="AlphaFoldDB" id="I3RZT8"/>
<organism evidence="1">
    <name type="scientific">Lotus japonicus</name>
    <name type="common">Lotus corniculatus var. japonicus</name>
    <dbReference type="NCBI Taxonomy" id="34305"/>
    <lineage>
        <taxon>Eukaryota</taxon>
        <taxon>Viridiplantae</taxon>
        <taxon>Streptophyta</taxon>
        <taxon>Embryophyta</taxon>
        <taxon>Tracheophyta</taxon>
        <taxon>Spermatophyta</taxon>
        <taxon>Magnoliopsida</taxon>
        <taxon>eudicotyledons</taxon>
        <taxon>Gunneridae</taxon>
        <taxon>Pentapetalae</taxon>
        <taxon>rosids</taxon>
        <taxon>fabids</taxon>
        <taxon>Fabales</taxon>
        <taxon>Fabaceae</taxon>
        <taxon>Papilionoideae</taxon>
        <taxon>50 kb inversion clade</taxon>
        <taxon>NPAAA clade</taxon>
        <taxon>Hologalegina</taxon>
        <taxon>robinioid clade</taxon>
        <taxon>Loteae</taxon>
        <taxon>Lotus</taxon>
    </lineage>
</organism>
<proteinExistence type="evidence at transcript level"/>
<accession>I3RZT8</accession>
<sequence length="57" mass="6125">MSDAPSCLAILLRAGSKAKLLSSKLEGTTASLLLRGFCTKHSMGQKIRQKEKTNYAA</sequence>
<name>I3RZT8_LOTJA</name>
<reference evidence="1" key="1">
    <citation type="submission" date="2012-05" db="EMBL/GenBank/DDBJ databases">
        <authorList>
            <person name="Krishnakumar V."/>
            <person name="Cheung F."/>
            <person name="Xiao Y."/>
            <person name="Chan A."/>
            <person name="Moskal W.A."/>
            <person name="Town C.D."/>
        </authorList>
    </citation>
    <scope>NUCLEOTIDE SEQUENCE</scope>
</reference>
<evidence type="ECO:0000313" key="1">
    <source>
        <dbReference type="EMBL" id="AFK33530.1"/>
    </source>
</evidence>